<accession>A0ABT6ND91</accession>
<keyword evidence="8" id="KW-1185">Reference proteome</keyword>
<organism evidence="7 8">
    <name type="scientific">Fusibacter bizertensis</name>
    <dbReference type="NCBI Taxonomy" id="1488331"/>
    <lineage>
        <taxon>Bacteria</taxon>
        <taxon>Bacillati</taxon>
        <taxon>Bacillota</taxon>
        <taxon>Clostridia</taxon>
        <taxon>Eubacteriales</taxon>
        <taxon>Eubacteriales Family XII. Incertae Sedis</taxon>
        <taxon>Fusibacter</taxon>
    </lineage>
</organism>
<evidence type="ECO:0000256" key="5">
    <source>
        <dbReference type="SAM" id="Coils"/>
    </source>
</evidence>
<feature type="domain" description="Alanyl-transfer RNA synthetases family profile" evidence="6">
    <location>
        <begin position="1"/>
        <end position="237"/>
    </location>
</feature>
<comment type="caution">
    <text evidence="7">The sequence shown here is derived from an EMBL/GenBank/DDBJ whole genome shotgun (WGS) entry which is preliminary data.</text>
</comment>
<protein>
    <submittedName>
        <fullName evidence="7">DHHA1 domain-containing protein</fullName>
    </submittedName>
</protein>
<dbReference type="Gene3D" id="2.40.30.130">
    <property type="match status" value="1"/>
</dbReference>
<evidence type="ECO:0000256" key="4">
    <source>
        <dbReference type="ARBA" id="ARBA00022833"/>
    </source>
</evidence>
<dbReference type="SUPFAM" id="SSF50447">
    <property type="entry name" value="Translation proteins"/>
    <property type="match status" value="1"/>
</dbReference>
<reference evidence="7 8" key="1">
    <citation type="submission" date="2023-04" db="EMBL/GenBank/DDBJ databases">
        <title>Fusibacter bizertensis strain WBS, isolated from littoral bottom sediments of the Arctic seas - biochemical and genomic analysis.</title>
        <authorList>
            <person name="Brioukhanov A.L."/>
        </authorList>
    </citation>
    <scope>NUCLEOTIDE SEQUENCE [LARGE SCALE GENOMIC DNA]</scope>
    <source>
        <strain evidence="7 8">WBS</strain>
    </source>
</reference>
<dbReference type="SMART" id="SM00863">
    <property type="entry name" value="tRNA_SAD"/>
    <property type="match status" value="1"/>
</dbReference>
<dbReference type="InterPro" id="IPR003156">
    <property type="entry name" value="DHHA1_dom"/>
</dbReference>
<dbReference type="Gene3D" id="3.10.310.40">
    <property type="match status" value="1"/>
</dbReference>
<comment type="cofactor">
    <cofactor evidence="1">
        <name>Zn(2+)</name>
        <dbReference type="ChEBI" id="CHEBI:29105"/>
    </cofactor>
</comment>
<dbReference type="Proteomes" id="UP001158045">
    <property type="component" value="Unassembled WGS sequence"/>
</dbReference>
<evidence type="ECO:0000256" key="2">
    <source>
        <dbReference type="ARBA" id="ARBA00004496"/>
    </source>
</evidence>
<dbReference type="InterPro" id="IPR051335">
    <property type="entry name" value="Alanyl-tRNA_Editing_Enzymes"/>
</dbReference>
<evidence type="ECO:0000259" key="6">
    <source>
        <dbReference type="PROSITE" id="PS50860"/>
    </source>
</evidence>
<comment type="subcellular location">
    <subcellularLocation>
        <location evidence="2">Cytoplasm</location>
    </subcellularLocation>
</comment>
<keyword evidence="5" id="KW-0175">Coiled coil</keyword>
<dbReference type="EMBL" id="JARYZI010000005">
    <property type="protein sequence ID" value="MDH8678389.1"/>
    <property type="molecule type" value="Genomic_DNA"/>
</dbReference>
<dbReference type="PANTHER" id="PTHR43462:SF1">
    <property type="entry name" value="ALANYL-TRNA EDITING PROTEIN AARSD1"/>
    <property type="match status" value="1"/>
</dbReference>
<evidence type="ECO:0000313" key="7">
    <source>
        <dbReference type="EMBL" id="MDH8678389.1"/>
    </source>
</evidence>
<dbReference type="Gene3D" id="3.30.980.10">
    <property type="entry name" value="Threonyl-trna Synthetase, Chain A, domain 2"/>
    <property type="match status" value="1"/>
</dbReference>
<dbReference type="Pfam" id="PF01411">
    <property type="entry name" value="tRNA-synt_2c"/>
    <property type="match status" value="1"/>
</dbReference>
<dbReference type="Pfam" id="PF07973">
    <property type="entry name" value="tRNA_SAD"/>
    <property type="match status" value="1"/>
</dbReference>
<feature type="coiled-coil region" evidence="5">
    <location>
        <begin position="257"/>
        <end position="284"/>
    </location>
</feature>
<dbReference type="InterPro" id="IPR018165">
    <property type="entry name" value="Ala-tRNA-synth_IIc_core"/>
</dbReference>
<dbReference type="PANTHER" id="PTHR43462">
    <property type="entry name" value="ALANYL-TRNA EDITING PROTEIN"/>
    <property type="match status" value="1"/>
</dbReference>
<evidence type="ECO:0000256" key="3">
    <source>
        <dbReference type="ARBA" id="ARBA00022723"/>
    </source>
</evidence>
<dbReference type="RefSeq" id="WP_281094233.1">
    <property type="nucleotide sequence ID" value="NZ_JARYZI010000005.1"/>
</dbReference>
<sequence length="401" mass="45227">MTIKSFLNDAYTHQFNAKVTSIEQENQLYKIQLDHTFFYPEGGGQPCDHGNIEMLEIADVQIDQEDIFHISKDCPKFKVGENVTCKIDFSRRFTLMQQHTGQHILSSCAEKLYEANTIGFHIGADYVTIDLDQKLTQDQIVKIENSANQVIYSNKEVIAHYPTAEELANMPLRKQPKVTENIRVIEIVESDFSPCGGTHVKTTSEVGIIKIKKTEPYKSGIRIEFGCGGFALKFIQERNETINSLMKLFSVKDNEILNFTEQLLESQKNDRANLQALKEQLYKTQVAQILEQFDSEEIKVITLTETDMSMTDLRLKCNILCEAENIIVLAVSSEGEKTHLVLSKSKNVSQEFNMGQLFKSEIAPFGVKGGGNPFVAQGGSSDAVNIDEIMATLEDKIQKMF</sequence>
<gene>
    <name evidence="7" type="ORF">QE109_09545</name>
</gene>
<name>A0ABT6ND91_9FIRM</name>
<dbReference type="InterPro" id="IPR009000">
    <property type="entry name" value="Transl_B-barrel_sf"/>
</dbReference>
<dbReference type="InterPro" id="IPR012947">
    <property type="entry name" value="tRNA_SAD"/>
</dbReference>
<dbReference type="SUPFAM" id="SSF55186">
    <property type="entry name" value="ThrRS/AlaRS common domain"/>
    <property type="match status" value="1"/>
</dbReference>
<keyword evidence="4" id="KW-0862">Zinc</keyword>
<dbReference type="Pfam" id="PF02272">
    <property type="entry name" value="DHHA1"/>
    <property type="match status" value="1"/>
</dbReference>
<keyword evidence="3" id="KW-0479">Metal-binding</keyword>
<evidence type="ECO:0000256" key="1">
    <source>
        <dbReference type="ARBA" id="ARBA00001947"/>
    </source>
</evidence>
<proteinExistence type="predicted"/>
<dbReference type="InterPro" id="IPR018163">
    <property type="entry name" value="Thr/Ala-tRNA-synth_IIc_edit"/>
</dbReference>
<dbReference type="PROSITE" id="PS50860">
    <property type="entry name" value="AA_TRNA_LIGASE_II_ALA"/>
    <property type="match status" value="1"/>
</dbReference>
<evidence type="ECO:0000313" key="8">
    <source>
        <dbReference type="Proteomes" id="UP001158045"/>
    </source>
</evidence>
<dbReference type="InterPro" id="IPR018164">
    <property type="entry name" value="Ala-tRNA-synth_IIc_N"/>
</dbReference>